<keyword evidence="1" id="KW-0732">Signal</keyword>
<dbReference type="AlphaFoldDB" id="S3BCH3"/>
<evidence type="ECO:0000313" key="3">
    <source>
        <dbReference type="Proteomes" id="UP000014400"/>
    </source>
</evidence>
<comment type="caution">
    <text evidence="2">The sequence shown here is derived from an EMBL/GenBank/DDBJ whole genome shotgun (WGS) entry which is preliminary data.</text>
</comment>
<evidence type="ECO:0000313" key="2">
    <source>
        <dbReference type="EMBL" id="EPD98151.1"/>
    </source>
</evidence>
<accession>S3BCH3</accession>
<protein>
    <recommendedName>
        <fullName evidence="4">DUF4142 domain-containing protein</fullName>
    </recommendedName>
</protein>
<feature type="signal peptide" evidence="1">
    <location>
        <begin position="1"/>
        <end position="21"/>
    </location>
</feature>
<feature type="chain" id="PRO_5004517736" description="DUF4142 domain-containing protein" evidence="1">
    <location>
        <begin position="22"/>
        <end position="224"/>
    </location>
</feature>
<dbReference type="RefSeq" id="WP_016474990.1">
    <property type="nucleotide sequence ID" value="NZ_KE150480.1"/>
</dbReference>
<dbReference type="PATRIC" id="fig|1203554.3.peg.1937"/>
<dbReference type="Proteomes" id="UP000014400">
    <property type="component" value="Unassembled WGS sequence"/>
</dbReference>
<evidence type="ECO:0000256" key="1">
    <source>
        <dbReference type="SAM" id="SignalP"/>
    </source>
</evidence>
<evidence type="ECO:0008006" key="4">
    <source>
        <dbReference type="Google" id="ProtNLM"/>
    </source>
</evidence>
<gene>
    <name evidence="2" type="ORF">HMPREF1476_01857</name>
</gene>
<proteinExistence type="predicted"/>
<name>S3BCH3_9BURK</name>
<dbReference type="EMBL" id="ATCF01000027">
    <property type="protein sequence ID" value="EPD98151.1"/>
    <property type="molecule type" value="Genomic_DNA"/>
</dbReference>
<dbReference type="HOGENOM" id="CLU_1234488_0_0_4"/>
<organism evidence="2 3">
    <name type="scientific">Sutterella wadsworthensis HGA0223</name>
    <dbReference type="NCBI Taxonomy" id="1203554"/>
    <lineage>
        <taxon>Bacteria</taxon>
        <taxon>Pseudomonadati</taxon>
        <taxon>Pseudomonadota</taxon>
        <taxon>Betaproteobacteria</taxon>
        <taxon>Burkholderiales</taxon>
        <taxon>Sutterellaceae</taxon>
        <taxon>Sutterella</taxon>
    </lineage>
</organism>
<reference evidence="2 3" key="1">
    <citation type="submission" date="2013-04" db="EMBL/GenBank/DDBJ databases">
        <title>The Genome Sequence of Sutterella wadsworthensis HGA0223.</title>
        <authorList>
            <consortium name="The Broad Institute Genomics Platform"/>
            <person name="Earl A."/>
            <person name="Ward D."/>
            <person name="Feldgarden M."/>
            <person name="Gevers D."/>
            <person name="Schmidt T.M."/>
            <person name="Dover J."/>
            <person name="Dai D."/>
            <person name="Walker B."/>
            <person name="Young S."/>
            <person name="Zeng Q."/>
            <person name="Gargeya S."/>
            <person name="Fitzgerald M."/>
            <person name="Haas B."/>
            <person name="Abouelleil A."/>
            <person name="Allen A.W."/>
            <person name="Alvarado L."/>
            <person name="Arachchi H.M."/>
            <person name="Berlin A.M."/>
            <person name="Chapman S.B."/>
            <person name="Gainer-Dewar J."/>
            <person name="Goldberg J."/>
            <person name="Griggs A."/>
            <person name="Gujja S."/>
            <person name="Hansen M."/>
            <person name="Howarth C."/>
            <person name="Imamovic A."/>
            <person name="Ireland A."/>
            <person name="Larimer J."/>
            <person name="McCowan C."/>
            <person name="Murphy C."/>
            <person name="Pearson M."/>
            <person name="Poon T.W."/>
            <person name="Priest M."/>
            <person name="Roberts A."/>
            <person name="Saif S."/>
            <person name="Shea T."/>
            <person name="Sisk P."/>
            <person name="Sykes S."/>
            <person name="Wortman J."/>
            <person name="Nusbaum C."/>
            <person name="Birren B."/>
        </authorList>
    </citation>
    <scope>NUCLEOTIDE SEQUENCE [LARGE SCALE GENOMIC DNA]</scope>
    <source>
        <strain evidence="2 3">HGA0223</strain>
    </source>
</reference>
<sequence length="224" mass="23012">MFIRKAAALLIAAAISTSAGAFGLDSLTKIANSASTPKVLMDGQAKVAAEFVASSLLVADAQKDIAQALALKDQVVGLENVQKSLKSGNLTSGTVDKVTTTSKSVTADIQKSLKATKQLTADQKKTLGEGLLKYSLGALGTAKMGHDVKKLSQDYQSELKKADAAGKAVITSDLAPTAALATGLPGHVSNLVKSGQQLIQIATKQGVDTSAAKKNLQQAAGFKF</sequence>
<keyword evidence="3" id="KW-1185">Reference proteome</keyword>
<dbReference type="STRING" id="1203554.HMPREF1476_01857"/>